<dbReference type="PANTHER" id="PTHR24092">
    <property type="entry name" value="PROBABLE PHOSPHOLIPID-TRANSPORTING ATPASE"/>
    <property type="match status" value="1"/>
</dbReference>
<dbReference type="GO" id="GO:0005802">
    <property type="term" value="C:trans-Golgi network"/>
    <property type="evidence" value="ECO:0007669"/>
    <property type="project" value="TreeGrafter"/>
</dbReference>
<accession>A0AAN7UCC8</accession>
<keyword evidence="4" id="KW-0812">Transmembrane</keyword>
<feature type="transmembrane region" description="Helical" evidence="4">
    <location>
        <begin position="160"/>
        <end position="181"/>
    </location>
</feature>
<dbReference type="PANTHER" id="PTHR24092:SF150">
    <property type="entry name" value="PHOSPHOLIPID-TRANSPORTING ATPASE"/>
    <property type="match status" value="1"/>
</dbReference>
<keyword evidence="7" id="KW-1185">Reference proteome</keyword>
<evidence type="ECO:0000256" key="3">
    <source>
        <dbReference type="ARBA" id="ARBA00022842"/>
    </source>
</evidence>
<dbReference type="GO" id="GO:0140326">
    <property type="term" value="F:ATPase-coupled intramembrane lipid transporter activity"/>
    <property type="evidence" value="ECO:0007669"/>
    <property type="project" value="TreeGrafter"/>
</dbReference>
<evidence type="ECO:0000256" key="1">
    <source>
        <dbReference type="ARBA" id="ARBA00004141"/>
    </source>
</evidence>
<reference evidence="6 7" key="1">
    <citation type="submission" date="2023-10" db="EMBL/GenBank/DDBJ databases">
        <title>Draft genome sequence of Xylaria bambusicola isolate GMP-LS, the root and basal stem rot pathogen of sugarcane in Indonesia.</title>
        <authorList>
            <person name="Selvaraj P."/>
            <person name="Muralishankar V."/>
            <person name="Muruganantham S."/>
            <person name="Sp S."/>
            <person name="Haryani S."/>
            <person name="Lau K.J.X."/>
            <person name="Naqvi N.I."/>
        </authorList>
    </citation>
    <scope>NUCLEOTIDE SEQUENCE [LARGE SCALE GENOMIC DNA]</scope>
    <source>
        <strain evidence="6">GMP-LS</strain>
    </source>
</reference>
<organism evidence="6 7">
    <name type="scientific">Xylaria bambusicola</name>
    <dbReference type="NCBI Taxonomy" id="326684"/>
    <lineage>
        <taxon>Eukaryota</taxon>
        <taxon>Fungi</taxon>
        <taxon>Dikarya</taxon>
        <taxon>Ascomycota</taxon>
        <taxon>Pezizomycotina</taxon>
        <taxon>Sordariomycetes</taxon>
        <taxon>Xylariomycetidae</taxon>
        <taxon>Xylariales</taxon>
        <taxon>Xylariaceae</taxon>
        <taxon>Xylaria</taxon>
    </lineage>
</organism>
<dbReference type="Pfam" id="PF16212">
    <property type="entry name" value="PhoLip_ATPase_C"/>
    <property type="match status" value="1"/>
</dbReference>
<feature type="transmembrane region" description="Helical" evidence="4">
    <location>
        <begin position="6"/>
        <end position="29"/>
    </location>
</feature>
<dbReference type="InterPro" id="IPR032630">
    <property type="entry name" value="P_typ_ATPase_c"/>
</dbReference>
<feature type="transmembrane region" description="Helical" evidence="4">
    <location>
        <begin position="87"/>
        <end position="107"/>
    </location>
</feature>
<dbReference type="GO" id="GO:0032456">
    <property type="term" value="P:endocytic recycling"/>
    <property type="evidence" value="ECO:0007669"/>
    <property type="project" value="TreeGrafter"/>
</dbReference>
<feature type="transmembrane region" description="Helical" evidence="4">
    <location>
        <begin position="50"/>
        <end position="67"/>
    </location>
</feature>
<protein>
    <recommendedName>
        <fullName evidence="5">P-type ATPase C-terminal domain-containing protein</fullName>
    </recommendedName>
</protein>
<dbReference type="GO" id="GO:0005886">
    <property type="term" value="C:plasma membrane"/>
    <property type="evidence" value="ECO:0007669"/>
    <property type="project" value="TreeGrafter"/>
</dbReference>
<evidence type="ECO:0000256" key="2">
    <source>
        <dbReference type="ARBA" id="ARBA00022723"/>
    </source>
</evidence>
<gene>
    <name evidence="6" type="ORF">RRF57_005355</name>
</gene>
<dbReference type="Proteomes" id="UP001305414">
    <property type="component" value="Unassembled WGS sequence"/>
</dbReference>
<dbReference type="InterPro" id="IPR023298">
    <property type="entry name" value="ATPase_P-typ_TM_dom_sf"/>
</dbReference>
<proteinExistence type="predicted"/>
<feature type="transmembrane region" description="Helical" evidence="4">
    <location>
        <begin position="119"/>
        <end position="140"/>
    </location>
</feature>
<keyword evidence="4" id="KW-1133">Transmembrane helix</keyword>
<dbReference type="AlphaFoldDB" id="A0AAN7UCC8"/>
<name>A0AAN7UCC8_9PEZI</name>
<dbReference type="GO" id="GO:0046872">
    <property type="term" value="F:metal ion binding"/>
    <property type="evidence" value="ECO:0007669"/>
    <property type="project" value="UniProtKB-KW"/>
</dbReference>
<dbReference type="EMBL" id="JAWHQM010000012">
    <property type="protein sequence ID" value="KAK5629640.1"/>
    <property type="molecule type" value="Genomic_DNA"/>
</dbReference>
<comment type="subcellular location">
    <subcellularLocation>
        <location evidence="1">Membrane</location>
        <topology evidence="1">Multi-pass membrane protein</topology>
    </subcellularLocation>
</comment>
<sequence>MLSFYNVFFTVLPPLAIGILDQYVSARLLDRYPQLYTAGQRNEFFKIKTFAAWIANAFYHSLILYIFSELIWYGDGVLRDGTIGGHWLWGTGLYASVLATVLGKAALVTSNWTKYHIIAIPGSFLFWFAFVAVYGTVAPMLNVSTELRGIIPVLFTSPNFYIQTIFLPLACLIRDVAWKYVRRMYYPRSYHHIQEIQKYNIQDYRPR</sequence>
<keyword evidence="2" id="KW-0479">Metal-binding</keyword>
<comment type="caution">
    <text evidence="6">The sequence shown here is derived from an EMBL/GenBank/DDBJ whole genome shotgun (WGS) entry which is preliminary data.</text>
</comment>
<evidence type="ECO:0000256" key="4">
    <source>
        <dbReference type="SAM" id="Phobius"/>
    </source>
</evidence>
<dbReference type="GO" id="GO:0045332">
    <property type="term" value="P:phospholipid translocation"/>
    <property type="evidence" value="ECO:0007669"/>
    <property type="project" value="TreeGrafter"/>
</dbReference>
<keyword evidence="4" id="KW-0472">Membrane</keyword>
<evidence type="ECO:0000259" key="5">
    <source>
        <dbReference type="Pfam" id="PF16212"/>
    </source>
</evidence>
<evidence type="ECO:0000313" key="7">
    <source>
        <dbReference type="Proteomes" id="UP001305414"/>
    </source>
</evidence>
<dbReference type="GO" id="GO:0006892">
    <property type="term" value="P:post-Golgi vesicle-mediated transport"/>
    <property type="evidence" value="ECO:0007669"/>
    <property type="project" value="TreeGrafter"/>
</dbReference>
<dbReference type="SUPFAM" id="SSF81665">
    <property type="entry name" value="Calcium ATPase, transmembrane domain M"/>
    <property type="match status" value="1"/>
</dbReference>
<feature type="domain" description="P-type ATPase C-terminal" evidence="5">
    <location>
        <begin position="2"/>
        <end position="187"/>
    </location>
</feature>
<evidence type="ECO:0000313" key="6">
    <source>
        <dbReference type="EMBL" id="KAK5629640.1"/>
    </source>
</evidence>
<keyword evidence="3" id="KW-0460">Magnesium</keyword>